<dbReference type="PRINTS" id="PR01005">
    <property type="entry name" value="FLGHOOKAP1"/>
</dbReference>
<evidence type="ECO:0000256" key="6">
    <source>
        <dbReference type="ARBA" id="ARBA00023143"/>
    </source>
</evidence>
<feature type="domain" description="Flagellar hook-associated protein FlgK helical" evidence="8">
    <location>
        <begin position="94"/>
        <end position="330"/>
    </location>
</feature>
<dbReference type="eggNOG" id="COG1256">
    <property type="taxonomic scope" value="Bacteria"/>
</dbReference>
<dbReference type="PANTHER" id="PTHR30033">
    <property type="entry name" value="FLAGELLAR HOOK-ASSOCIATED PROTEIN 1"/>
    <property type="match status" value="1"/>
</dbReference>
<dbReference type="GO" id="GO:0005198">
    <property type="term" value="F:structural molecule activity"/>
    <property type="evidence" value="ECO:0007669"/>
    <property type="project" value="InterPro"/>
</dbReference>
<dbReference type="AlphaFoldDB" id="K6YXV9"/>
<dbReference type="GO" id="GO:0044780">
    <property type="term" value="P:bacterial-type flagellum assembly"/>
    <property type="evidence" value="ECO:0007669"/>
    <property type="project" value="InterPro"/>
</dbReference>
<evidence type="ECO:0000256" key="4">
    <source>
        <dbReference type="ARBA" id="ARBA00016244"/>
    </source>
</evidence>
<gene>
    <name evidence="9" type="ORF">C427_3706</name>
</gene>
<dbReference type="RefSeq" id="WP_007637832.1">
    <property type="nucleotide sequence ID" value="NC_020514.1"/>
</dbReference>
<dbReference type="Proteomes" id="UP000011864">
    <property type="component" value="Chromosome"/>
</dbReference>
<dbReference type="PANTHER" id="PTHR30033:SF1">
    <property type="entry name" value="FLAGELLAR HOOK-ASSOCIATED PROTEIN 1"/>
    <property type="match status" value="1"/>
</dbReference>
<dbReference type="InterPro" id="IPR002371">
    <property type="entry name" value="FlgK"/>
</dbReference>
<dbReference type="GO" id="GO:0005576">
    <property type="term" value="C:extracellular region"/>
    <property type="evidence" value="ECO:0007669"/>
    <property type="project" value="UniProtKB-SubCell"/>
</dbReference>
<comment type="similarity">
    <text evidence="3">Belongs to the flagella basal body rod proteins family.</text>
</comment>
<dbReference type="STRING" id="1129794.C427_3706"/>
<feature type="domain" description="Flagellar basal-body/hook protein C-terminal" evidence="7">
    <location>
        <begin position="675"/>
        <end position="713"/>
    </location>
</feature>
<keyword evidence="6" id="KW-0975">Bacterial flagellum</keyword>
<evidence type="ECO:0000259" key="7">
    <source>
        <dbReference type="Pfam" id="PF06429"/>
    </source>
</evidence>
<dbReference type="EMBL" id="CP003837">
    <property type="protein sequence ID" value="AGH45814.1"/>
    <property type="molecule type" value="Genomic_DNA"/>
</dbReference>
<dbReference type="InterPro" id="IPR053927">
    <property type="entry name" value="FlgK_helical"/>
</dbReference>
<evidence type="ECO:0000313" key="9">
    <source>
        <dbReference type="EMBL" id="AGH45814.1"/>
    </source>
</evidence>
<comment type="subcellular location">
    <subcellularLocation>
        <location evidence="1">Bacterial flagellum</location>
    </subcellularLocation>
    <subcellularLocation>
        <location evidence="2">Secreted</location>
    </subcellularLocation>
</comment>
<name>K6YXV9_9ALTE</name>
<dbReference type="GO" id="GO:0009424">
    <property type="term" value="C:bacterial-type flagellum hook"/>
    <property type="evidence" value="ECO:0007669"/>
    <property type="project" value="InterPro"/>
</dbReference>
<sequence length="717" mass="75863">MIYSNNNIRTADLFSIAKSGVNASNELLNTAGHNIANVNTEGYVRERTSFQSQLTGGVGQSTTERVLNVFAQNQLRRDTTLQSEHENFYNKTAVIDNVFASEANSISASMSRFFSAVQTATDDPTNLAGRQLVLGQAKSLVGQIGTVSAFLRDKEEELNLEISAHVKTANSLVQTIADLNDAIVVNQASNPNDEPGTLKNQRDSAILELASLVSIEVRQSSGNDGRVMVNLTSGESLVMQDGSFNVLEVENDADLNYLSLQLSSRGKPTVLNVDENELGGAIGGLLRYRDDVLETSRRELGQIALALTESINTQNRQGMDLDQQLGSDIFSLPEFVGLEYPDNANGASVVTGRITAGAAGEISSADYQVTINSVTPGAPSTLDVTVTALNADGTIIKDVNGNDITKNYPTVDAQSGIFTKMLGGVELEFSSGATYTSGDQFLIQPTKNTADKIEVIMTRPEDLALASPIRLDTNIGNLGDAELVSIKVTNNFVDNTFTDSKASGFDGAGGLHGPGSSPTGAGGVGAPVQIFFTANDEYEVRDSTGNTITTVSGVTDLNNLMAQAEGSAGWPAAFSALDDYPGFELSLQGEPKAGDAFTIGYNTDGLNDNRNGLTMADLQNKNSLQVNNSGSGSPASFHEAYANIVSDIGQQAASADIALQAAEALKSQSSDWFQSVSGVSLDEEAANLVRYQQSYAAAARLLSTAQNLFDTILAVVR</sequence>
<dbReference type="NCBIfam" id="TIGR02492">
    <property type="entry name" value="flgK_ends"/>
    <property type="match status" value="1"/>
</dbReference>
<proteinExistence type="inferred from homology"/>
<evidence type="ECO:0000256" key="5">
    <source>
        <dbReference type="ARBA" id="ARBA00022525"/>
    </source>
</evidence>
<dbReference type="HOGENOM" id="CLU_012762_0_0_6"/>
<reference evidence="9 10" key="1">
    <citation type="journal article" date="2013" name="Genome Announc.">
        <title>Complete Genome Sequence of Glaciecola psychrophila Strain 170T.</title>
        <authorList>
            <person name="Yin J."/>
            <person name="Chen J."/>
            <person name="Liu G."/>
            <person name="Yu Y."/>
            <person name="Song L."/>
            <person name="Wang X."/>
            <person name="Qu X."/>
        </authorList>
    </citation>
    <scope>NUCLEOTIDE SEQUENCE [LARGE SCALE GENOMIC DNA]</scope>
    <source>
        <strain evidence="9 10">170</strain>
    </source>
</reference>
<organism evidence="9 10">
    <name type="scientific">Paraglaciecola psychrophila 170</name>
    <dbReference type="NCBI Taxonomy" id="1129794"/>
    <lineage>
        <taxon>Bacteria</taxon>
        <taxon>Pseudomonadati</taxon>
        <taxon>Pseudomonadota</taxon>
        <taxon>Gammaproteobacteria</taxon>
        <taxon>Alteromonadales</taxon>
        <taxon>Alteromonadaceae</taxon>
        <taxon>Paraglaciecola</taxon>
    </lineage>
</organism>
<evidence type="ECO:0000256" key="1">
    <source>
        <dbReference type="ARBA" id="ARBA00004365"/>
    </source>
</evidence>
<dbReference type="InterPro" id="IPR010930">
    <property type="entry name" value="Flg_bb/hook_C_dom"/>
</dbReference>
<dbReference type="PATRIC" id="fig|1129794.4.peg.3690"/>
<keyword evidence="9" id="KW-0969">Cilium</keyword>
<dbReference type="KEGG" id="gps:C427_3706"/>
<dbReference type="SUPFAM" id="SSF64518">
    <property type="entry name" value="Phase 1 flagellin"/>
    <property type="match status" value="1"/>
</dbReference>
<protein>
    <recommendedName>
        <fullName evidence="4">Flagellar hook-associated protein 1</fullName>
    </recommendedName>
</protein>
<evidence type="ECO:0000256" key="2">
    <source>
        <dbReference type="ARBA" id="ARBA00004613"/>
    </source>
</evidence>
<dbReference type="OrthoDB" id="9802553at2"/>
<evidence type="ECO:0000313" key="10">
    <source>
        <dbReference type="Proteomes" id="UP000011864"/>
    </source>
</evidence>
<evidence type="ECO:0000259" key="8">
    <source>
        <dbReference type="Pfam" id="PF22638"/>
    </source>
</evidence>
<evidence type="ECO:0000256" key="3">
    <source>
        <dbReference type="ARBA" id="ARBA00009677"/>
    </source>
</evidence>
<keyword evidence="9" id="KW-0966">Cell projection</keyword>
<keyword evidence="5" id="KW-0964">Secreted</keyword>
<keyword evidence="10" id="KW-1185">Reference proteome</keyword>
<keyword evidence="9" id="KW-0282">Flagellum</keyword>
<dbReference type="Pfam" id="PF22638">
    <property type="entry name" value="FlgK_D1"/>
    <property type="match status" value="1"/>
</dbReference>
<accession>K6YXV9</accession>
<dbReference type="Pfam" id="PF06429">
    <property type="entry name" value="Flg_bbr_C"/>
    <property type="match status" value="1"/>
</dbReference>